<keyword evidence="4" id="KW-0804">Transcription</keyword>
<reference evidence="7" key="1">
    <citation type="submission" date="2023-12" db="EMBL/GenBank/DDBJ databases">
        <title>'Antibacterial potential of Stenotrophomonas maltophilia cystic fibrosis isolates' (manuscript under preparation).</title>
        <authorList>
            <person name="Crisan C.V."/>
            <person name="Pettis M."/>
            <person name="Goldberg J.B."/>
        </authorList>
    </citation>
    <scope>NUCLEOTIDE SEQUENCE</scope>
    <source>
        <strain evidence="7">CCV129</strain>
    </source>
</reference>
<evidence type="ECO:0000313" key="7">
    <source>
        <dbReference type="EMBL" id="MDZ5766842.1"/>
    </source>
</evidence>
<dbReference type="PANTHER" id="PTHR30055:SF226">
    <property type="entry name" value="HTH-TYPE TRANSCRIPTIONAL REGULATOR PKSA"/>
    <property type="match status" value="1"/>
</dbReference>
<accession>A0AAJ2TP88</accession>
<dbReference type="InterPro" id="IPR039538">
    <property type="entry name" value="BetI_C"/>
</dbReference>
<comment type="caution">
    <text evidence="7">The sequence shown here is derived from an EMBL/GenBank/DDBJ whole genome shotgun (WGS) entry which is preliminary data.</text>
</comment>
<evidence type="ECO:0000256" key="3">
    <source>
        <dbReference type="ARBA" id="ARBA00023125"/>
    </source>
</evidence>
<dbReference type="SUPFAM" id="SSF48498">
    <property type="entry name" value="Tetracyclin repressor-like, C-terminal domain"/>
    <property type="match status" value="1"/>
</dbReference>
<organism evidence="7 8">
    <name type="scientific">Stenotrophomonas maltophilia</name>
    <name type="common">Pseudomonas maltophilia</name>
    <name type="synonym">Xanthomonas maltophilia</name>
    <dbReference type="NCBI Taxonomy" id="40324"/>
    <lineage>
        <taxon>Bacteria</taxon>
        <taxon>Pseudomonadati</taxon>
        <taxon>Pseudomonadota</taxon>
        <taxon>Gammaproteobacteria</taxon>
        <taxon>Lysobacterales</taxon>
        <taxon>Lysobacteraceae</taxon>
        <taxon>Stenotrophomonas</taxon>
        <taxon>Stenotrophomonas maltophilia group</taxon>
    </lineage>
</organism>
<evidence type="ECO:0000256" key="4">
    <source>
        <dbReference type="ARBA" id="ARBA00023163"/>
    </source>
</evidence>
<dbReference type="InterPro" id="IPR009057">
    <property type="entry name" value="Homeodomain-like_sf"/>
</dbReference>
<dbReference type="RefSeq" id="WP_197586582.1">
    <property type="nucleotide sequence ID" value="NZ_JAVTIG010000010.1"/>
</dbReference>
<dbReference type="Proteomes" id="UP001288387">
    <property type="component" value="Unassembled WGS sequence"/>
</dbReference>
<dbReference type="GO" id="GO:0000976">
    <property type="term" value="F:transcription cis-regulatory region binding"/>
    <property type="evidence" value="ECO:0007669"/>
    <property type="project" value="TreeGrafter"/>
</dbReference>
<name>A0AAJ2TP88_STEMA</name>
<keyword evidence="1" id="KW-0678">Repressor</keyword>
<sequence>MRSMFSTIRGLIEGFNPAVLMMARIRNEQLHEERRAQIIGAAASVFREKGFHAARTEDICARAGLSAGAVFRYFKDKREIIDAIVSAEIVRYDRDAAFLMSREGLEWLVSMKPEALQRELVGSDHGLGLDSWLELARNPERLAQLVSFDMKVRSDLAEALKRGQSEGWVQRNVNPEYASSLILTLINGLWLEQSVRFAADAALSAAAVSEFIASCILIPRDS</sequence>
<evidence type="ECO:0000256" key="2">
    <source>
        <dbReference type="ARBA" id="ARBA00023015"/>
    </source>
</evidence>
<dbReference type="Pfam" id="PF00440">
    <property type="entry name" value="TetR_N"/>
    <property type="match status" value="1"/>
</dbReference>
<keyword evidence="2" id="KW-0805">Transcription regulation</keyword>
<evidence type="ECO:0000259" key="6">
    <source>
        <dbReference type="PROSITE" id="PS50977"/>
    </source>
</evidence>
<dbReference type="SUPFAM" id="SSF46689">
    <property type="entry name" value="Homeodomain-like"/>
    <property type="match status" value="1"/>
</dbReference>
<dbReference type="GO" id="GO:0003700">
    <property type="term" value="F:DNA-binding transcription factor activity"/>
    <property type="evidence" value="ECO:0007669"/>
    <property type="project" value="TreeGrafter"/>
</dbReference>
<protein>
    <submittedName>
        <fullName evidence="7">TetR/AcrR family transcriptional regulator</fullName>
    </submittedName>
</protein>
<dbReference type="PROSITE" id="PS50977">
    <property type="entry name" value="HTH_TETR_2"/>
    <property type="match status" value="1"/>
</dbReference>
<dbReference type="PRINTS" id="PR00455">
    <property type="entry name" value="HTHTETR"/>
</dbReference>
<dbReference type="PANTHER" id="PTHR30055">
    <property type="entry name" value="HTH-TYPE TRANSCRIPTIONAL REGULATOR RUTR"/>
    <property type="match status" value="1"/>
</dbReference>
<dbReference type="Pfam" id="PF13977">
    <property type="entry name" value="TetR_C_6"/>
    <property type="match status" value="1"/>
</dbReference>
<dbReference type="EMBL" id="JAXRVB010000041">
    <property type="protein sequence ID" value="MDZ5766842.1"/>
    <property type="molecule type" value="Genomic_DNA"/>
</dbReference>
<dbReference type="InterPro" id="IPR050109">
    <property type="entry name" value="HTH-type_TetR-like_transc_reg"/>
</dbReference>
<dbReference type="InterPro" id="IPR001647">
    <property type="entry name" value="HTH_TetR"/>
</dbReference>
<dbReference type="InterPro" id="IPR036271">
    <property type="entry name" value="Tet_transcr_reg_TetR-rel_C_sf"/>
</dbReference>
<feature type="DNA-binding region" description="H-T-H motif" evidence="5">
    <location>
        <begin position="55"/>
        <end position="74"/>
    </location>
</feature>
<keyword evidence="3 5" id="KW-0238">DNA-binding</keyword>
<feature type="domain" description="HTH tetR-type" evidence="6">
    <location>
        <begin position="32"/>
        <end position="92"/>
    </location>
</feature>
<dbReference type="Gene3D" id="1.10.357.10">
    <property type="entry name" value="Tetracycline Repressor, domain 2"/>
    <property type="match status" value="1"/>
</dbReference>
<gene>
    <name evidence="7" type="ORF">U4I38_20425</name>
</gene>
<evidence type="ECO:0000313" key="8">
    <source>
        <dbReference type="Proteomes" id="UP001288387"/>
    </source>
</evidence>
<evidence type="ECO:0000256" key="1">
    <source>
        <dbReference type="ARBA" id="ARBA00022491"/>
    </source>
</evidence>
<dbReference type="AlphaFoldDB" id="A0AAJ2TP88"/>
<proteinExistence type="predicted"/>
<evidence type="ECO:0000256" key="5">
    <source>
        <dbReference type="PROSITE-ProRule" id="PRU00335"/>
    </source>
</evidence>